<proteinExistence type="predicted"/>
<organism evidence="1 2">
    <name type="scientific">Aquimarina addita</name>
    <dbReference type="NCBI Taxonomy" id="870485"/>
    <lineage>
        <taxon>Bacteria</taxon>
        <taxon>Pseudomonadati</taxon>
        <taxon>Bacteroidota</taxon>
        <taxon>Flavobacteriia</taxon>
        <taxon>Flavobacteriales</taxon>
        <taxon>Flavobacteriaceae</taxon>
        <taxon>Aquimarina</taxon>
    </lineage>
</organism>
<evidence type="ECO:0000313" key="1">
    <source>
        <dbReference type="EMBL" id="GAA3520492.1"/>
    </source>
</evidence>
<keyword evidence="2" id="KW-1185">Reference proteome</keyword>
<accession>A0ABP6UV60</accession>
<gene>
    <name evidence="1" type="ORF">GCM10022393_38410</name>
</gene>
<dbReference type="EMBL" id="BAABCW010000023">
    <property type="protein sequence ID" value="GAA3520492.1"/>
    <property type="molecule type" value="Genomic_DNA"/>
</dbReference>
<comment type="caution">
    <text evidence="1">The sequence shown here is derived from an EMBL/GenBank/DDBJ whole genome shotgun (WGS) entry which is preliminary data.</text>
</comment>
<dbReference type="RefSeq" id="WP_344930233.1">
    <property type="nucleotide sequence ID" value="NZ_BAABCW010000023.1"/>
</dbReference>
<protein>
    <recommendedName>
        <fullName evidence="3">Secreted protein</fullName>
    </recommendedName>
</protein>
<reference evidence="2" key="1">
    <citation type="journal article" date="2019" name="Int. J. Syst. Evol. Microbiol.">
        <title>The Global Catalogue of Microorganisms (GCM) 10K type strain sequencing project: providing services to taxonomists for standard genome sequencing and annotation.</title>
        <authorList>
            <consortium name="The Broad Institute Genomics Platform"/>
            <consortium name="The Broad Institute Genome Sequencing Center for Infectious Disease"/>
            <person name="Wu L."/>
            <person name="Ma J."/>
        </authorList>
    </citation>
    <scope>NUCLEOTIDE SEQUENCE [LARGE SCALE GENOMIC DNA]</scope>
    <source>
        <strain evidence="2">JCM 17106</strain>
    </source>
</reference>
<evidence type="ECO:0000313" key="2">
    <source>
        <dbReference type="Proteomes" id="UP001500459"/>
    </source>
</evidence>
<sequence length="53" mass="6018">MKTIYYTLIVLFMGANFISCTTDNITDTEEIQLEEFKTTGEDGEYEPEDEGGN</sequence>
<evidence type="ECO:0008006" key="3">
    <source>
        <dbReference type="Google" id="ProtNLM"/>
    </source>
</evidence>
<dbReference type="Proteomes" id="UP001500459">
    <property type="component" value="Unassembled WGS sequence"/>
</dbReference>
<name>A0ABP6UV60_9FLAO</name>